<dbReference type="SUPFAM" id="SSF55729">
    <property type="entry name" value="Acyl-CoA N-acyltransferases (Nat)"/>
    <property type="match status" value="1"/>
</dbReference>
<gene>
    <name evidence="2" type="ORF">EI981_15870</name>
</gene>
<dbReference type="KEGG" id="plut:EI981_15870"/>
<dbReference type="AlphaFoldDB" id="A0A3Q9IHR7"/>
<keyword evidence="3" id="KW-1185">Reference proteome</keyword>
<dbReference type="Gene3D" id="3.40.630.30">
    <property type="match status" value="1"/>
</dbReference>
<evidence type="ECO:0000313" key="3">
    <source>
        <dbReference type="Proteomes" id="UP000270678"/>
    </source>
</evidence>
<dbReference type="OrthoDB" id="9795206at2"/>
<dbReference type="PANTHER" id="PTHR43415:SF3">
    <property type="entry name" value="GNAT-FAMILY ACETYLTRANSFERASE"/>
    <property type="match status" value="1"/>
</dbReference>
<name>A0A3Q9IHR7_9BACL</name>
<dbReference type="EMBL" id="CP034346">
    <property type="protein sequence ID" value="AZS18322.1"/>
    <property type="molecule type" value="Genomic_DNA"/>
</dbReference>
<reference evidence="3" key="1">
    <citation type="submission" date="2018-12" db="EMBL/GenBank/DDBJ databases">
        <title>Complete genome sequence of Paenibacillus sp. MBLB1234.</title>
        <authorList>
            <person name="Nam Y.-D."/>
            <person name="Kang J."/>
            <person name="Chung W.-H."/>
            <person name="Park Y.S."/>
        </authorList>
    </citation>
    <scope>NUCLEOTIDE SEQUENCE [LARGE SCALE GENOMIC DNA]</scope>
    <source>
        <strain evidence="3">MBLB1234</strain>
    </source>
</reference>
<dbReference type="InterPro" id="IPR000182">
    <property type="entry name" value="GNAT_dom"/>
</dbReference>
<feature type="domain" description="N-acetyltransferase" evidence="1">
    <location>
        <begin position="8"/>
        <end position="183"/>
    </location>
</feature>
<dbReference type="PROSITE" id="PS51186">
    <property type="entry name" value="GNAT"/>
    <property type="match status" value="1"/>
</dbReference>
<dbReference type="InterPro" id="IPR016181">
    <property type="entry name" value="Acyl_CoA_acyltransferase"/>
</dbReference>
<dbReference type="PANTHER" id="PTHR43415">
    <property type="entry name" value="SPERMIDINE N(1)-ACETYLTRANSFERASE"/>
    <property type="match status" value="1"/>
</dbReference>
<sequence length="183" mass="21435">MLFESARVKLRKMTTDDTALYHTWRNDQEIMRSTNPSLDVYSPQDTQAFVEHVILGSTSSKSYILLEKESETPIGVLALVNIDYKNQNSECIIDIGEKKYWGQGYGSEGMKLLLGYCFYEMNMHRLSLRVFSFNDRAIRLYKSLGFQQEGLSKEVLFREGKWHDIVHMGLLQRDYIEMQQRLE</sequence>
<dbReference type="GO" id="GO:0016747">
    <property type="term" value="F:acyltransferase activity, transferring groups other than amino-acyl groups"/>
    <property type="evidence" value="ECO:0007669"/>
    <property type="project" value="InterPro"/>
</dbReference>
<proteinExistence type="predicted"/>
<dbReference type="Proteomes" id="UP000270678">
    <property type="component" value="Chromosome"/>
</dbReference>
<evidence type="ECO:0000259" key="1">
    <source>
        <dbReference type="PROSITE" id="PS51186"/>
    </source>
</evidence>
<keyword evidence="2" id="KW-0808">Transferase</keyword>
<organism evidence="2 3">
    <name type="scientific">Paenibacillus lutimineralis</name>
    <dbReference type="NCBI Taxonomy" id="2707005"/>
    <lineage>
        <taxon>Bacteria</taxon>
        <taxon>Bacillati</taxon>
        <taxon>Bacillota</taxon>
        <taxon>Bacilli</taxon>
        <taxon>Bacillales</taxon>
        <taxon>Paenibacillaceae</taxon>
        <taxon>Paenibacillus</taxon>
    </lineage>
</organism>
<accession>A0A3Q9IHR7</accession>
<dbReference type="RefSeq" id="WP_127004739.1">
    <property type="nucleotide sequence ID" value="NZ_CP034346.1"/>
</dbReference>
<evidence type="ECO:0000313" key="2">
    <source>
        <dbReference type="EMBL" id="AZS18322.1"/>
    </source>
</evidence>
<protein>
    <submittedName>
        <fullName evidence="2">N-acetyltransferase</fullName>
    </submittedName>
</protein>
<dbReference type="Pfam" id="PF13302">
    <property type="entry name" value="Acetyltransf_3"/>
    <property type="match status" value="1"/>
</dbReference>